<evidence type="ECO:0000256" key="2">
    <source>
        <dbReference type="SAM" id="Phobius"/>
    </source>
</evidence>
<reference evidence="4" key="2">
    <citation type="submission" date="2023-05" db="EMBL/GenBank/DDBJ databases">
        <authorList>
            <consortium name="Lawrence Berkeley National Laboratory"/>
            <person name="Steindorff A."/>
            <person name="Hensen N."/>
            <person name="Bonometti L."/>
            <person name="Westerberg I."/>
            <person name="Brannstrom I.O."/>
            <person name="Guillou S."/>
            <person name="Cros-Aarteil S."/>
            <person name="Calhoun S."/>
            <person name="Haridas S."/>
            <person name="Kuo A."/>
            <person name="Mondo S."/>
            <person name="Pangilinan J."/>
            <person name="Riley R."/>
            <person name="Labutti K."/>
            <person name="Andreopoulos B."/>
            <person name="Lipzen A."/>
            <person name="Chen C."/>
            <person name="Yanf M."/>
            <person name="Daum C."/>
            <person name="Ng V."/>
            <person name="Clum A."/>
            <person name="Ohm R."/>
            <person name="Martin F."/>
            <person name="Silar P."/>
            <person name="Natvig D."/>
            <person name="Lalanne C."/>
            <person name="Gautier V."/>
            <person name="Ament-Velasquez S.L."/>
            <person name="Kruys A."/>
            <person name="Hutchinson M.I."/>
            <person name="Powell A.J."/>
            <person name="Barry K."/>
            <person name="Miller A.N."/>
            <person name="Grigoriev I.V."/>
            <person name="Debuchy R."/>
            <person name="Gladieux P."/>
            <person name="Thoren M.H."/>
            <person name="Johannesson H."/>
        </authorList>
    </citation>
    <scope>NUCLEOTIDE SEQUENCE</scope>
    <source>
        <strain evidence="4">CBS 123565</strain>
    </source>
</reference>
<feature type="region of interest" description="Disordered" evidence="1">
    <location>
        <begin position="787"/>
        <end position="820"/>
    </location>
</feature>
<comment type="caution">
    <text evidence="4">The sequence shown here is derived from an EMBL/GenBank/DDBJ whole genome shotgun (WGS) entry which is preliminary data.</text>
</comment>
<evidence type="ECO:0000256" key="1">
    <source>
        <dbReference type="SAM" id="MobiDB-lite"/>
    </source>
</evidence>
<dbReference type="InterPro" id="IPR005330">
    <property type="entry name" value="MHYT_dom"/>
</dbReference>
<sequence>MDTVVENGLAQHLGRVVPVSFDPALLALSYIISLVGSASTLELIQRRTSRRGLLLLGAAFTMGGVAIWSMHYIGNRATTLLDGQPEVQIAYSAGVTAASFFVPIVVLMLAFFVVTITDGSSNRVSWRRVGISGTLSGGAISGMHYLGNASISNYRCDYLASFVVGSVVIAAAASTIALSLFFVFKSSWTNSWWKRIGCAVVLAGAVSGMHWCAVMGTRYTLTRVHSTSETSSRNTTVIVTACLAAAACFTMAGIAIYSARVRKGYASRAQRVTLAAAVFDQHGRILVTPDGLLPSEVVTSTFLQKTQNEIFSTAHPLFHWLFQASRNWPSISTLLDKMHHHLANLPQQRRSRRTEIELVDHEGHIIDNYDAIFCELFCVAAAALSQHMHQDLVDAGVLWDEILATGGPPTTGSLSELSATTSAYSRGSEPSLKQDPDSMAERGMALSRRGGHGHLMFLVRKVDSGHVEHLAASGYCFADPRQVAHIIGSKMQIRTARLEQKLRGMERYARGTMLDPGVHLGLFAVRTHVHQMGFDVLVRRQARNLLPSLELPLDRLEASHAEFLRTLDGMTITLLLRQLERTSDIPARDAGFAVLLHDAIRNLRASVQDPAFDAAKLVAQVVQVPCAPRTNGTRPSTCSMIVLSIMIPIHIRVDAPAHEFVPLQFFKTQQLVYQNSPHKAAFARAVHRNLSPILDSVPPRSVASLPPPSRLRDYVSLRGRRLLSLFRRRAPRNPYSPVQARQRHADVDKPVSASREHVALTPCNQSVASLALYGDSVPVSMAPAEEERKLPAGGGGGGGSCAETAQSKQTGKQQPPKRSYGGIMVSQEVTVDVEEVQDAMPDMPPAAHRRDSSNGGPPVARRKSLRVLQNDQAIELADVSTAFGISSTRIEVKKEGDHDAVTTFVDELFSTCLDTPRRM</sequence>
<feature type="transmembrane region" description="Helical" evidence="2">
    <location>
        <begin position="93"/>
        <end position="117"/>
    </location>
</feature>
<feature type="region of interest" description="Disordered" evidence="1">
    <location>
        <begin position="841"/>
        <end position="860"/>
    </location>
</feature>
<dbReference type="PANTHER" id="PTHR35152">
    <property type="entry name" value="DOMAIN SIGNALLING PROTEIN, PUTATIVE (AFU_ORTHOLOGUE AFUA_5G11310)-RELATED"/>
    <property type="match status" value="1"/>
</dbReference>
<feature type="region of interest" description="Disordered" evidence="1">
    <location>
        <begin position="409"/>
        <end position="440"/>
    </location>
</feature>
<evidence type="ECO:0000313" key="4">
    <source>
        <dbReference type="EMBL" id="KAK4135991.1"/>
    </source>
</evidence>
<dbReference type="AlphaFoldDB" id="A0AAN6UQD8"/>
<feature type="compositionally biased region" description="Polar residues" evidence="1">
    <location>
        <begin position="803"/>
        <end position="813"/>
    </location>
</feature>
<feature type="compositionally biased region" description="Polar residues" evidence="1">
    <location>
        <begin position="409"/>
        <end position="425"/>
    </location>
</feature>
<keyword evidence="2" id="KW-0472">Membrane</keyword>
<accession>A0AAN6UQD8</accession>
<feature type="transmembrane region" description="Helical" evidence="2">
    <location>
        <begin position="24"/>
        <end position="41"/>
    </location>
</feature>
<evidence type="ECO:0000313" key="5">
    <source>
        <dbReference type="Proteomes" id="UP001304895"/>
    </source>
</evidence>
<dbReference type="Pfam" id="PF03707">
    <property type="entry name" value="MHYT"/>
    <property type="match status" value="2"/>
</dbReference>
<protein>
    <recommendedName>
        <fullName evidence="3">MHYT domain-containing protein</fullName>
    </recommendedName>
</protein>
<dbReference type="PANTHER" id="PTHR35152:SF1">
    <property type="entry name" value="DOMAIN SIGNALLING PROTEIN, PUTATIVE (AFU_ORTHOLOGUE AFUA_5G11310)-RELATED"/>
    <property type="match status" value="1"/>
</dbReference>
<dbReference type="EMBL" id="MU853404">
    <property type="protein sequence ID" value="KAK4135991.1"/>
    <property type="molecule type" value="Genomic_DNA"/>
</dbReference>
<proteinExistence type="predicted"/>
<feature type="transmembrane region" description="Helical" evidence="2">
    <location>
        <begin position="53"/>
        <end position="73"/>
    </location>
</feature>
<feature type="transmembrane region" description="Helical" evidence="2">
    <location>
        <begin position="158"/>
        <end position="184"/>
    </location>
</feature>
<organism evidence="4 5">
    <name type="scientific">Trichocladium antarcticum</name>
    <dbReference type="NCBI Taxonomy" id="1450529"/>
    <lineage>
        <taxon>Eukaryota</taxon>
        <taxon>Fungi</taxon>
        <taxon>Dikarya</taxon>
        <taxon>Ascomycota</taxon>
        <taxon>Pezizomycotina</taxon>
        <taxon>Sordariomycetes</taxon>
        <taxon>Sordariomycetidae</taxon>
        <taxon>Sordariales</taxon>
        <taxon>Chaetomiaceae</taxon>
        <taxon>Trichocladium</taxon>
    </lineage>
</organism>
<name>A0AAN6UQD8_9PEZI</name>
<evidence type="ECO:0000259" key="3">
    <source>
        <dbReference type="PROSITE" id="PS50924"/>
    </source>
</evidence>
<feature type="domain" description="MHYT" evidence="3">
    <location>
        <begin position="21"/>
        <end position="220"/>
    </location>
</feature>
<gene>
    <name evidence="4" type="ORF">BT67DRAFT_432806</name>
</gene>
<dbReference type="PROSITE" id="PS50924">
    <property type="entry name" value="MHYT"/>
    <property type="match status" value="1"/>
</dbReference>
<feature type="transmembrane region" description="Helical" evidence="2">
    <location>
        <begin position="237"/>
        <end position="259"/>
    </location>
</feature>
<dbReference type="Proteomes" id="UP001304895">
    <property type="component" value="Unassembled WGS sequence"/>
</dbReference>
<reference evidence="4" key="1">
    <citation type="journal article" date="2023" name="Mol. Phylogenet. Evol.">
        <title>Genome-scale phylogeny and comparative genomics of the fungal order Sordariales.</title>
        <authorList>
            <person name="Hensen N."/>
            <person name="Bonometti L."/>
            <person name="Westerberg I."/>
            <person name="Brannstrom I.O."/>
            <person name="Guillou S."/>
            <person name="Cros-Aarteil S."/>
            <person name="Calhoun S."/>
            <person name="Haridas S."/>
            <person name="Kuo A."/>
            <person name="Mondo S."/>
            <person name="Pangilinan J."/>
            <person name="Riley R."/>
            <person name="LaButti K."/>
            <person name="Andreopoulos B."/>
            <person name="Lipzen A."/>
            <person name="Chen C."/>
            <person name="Yan M."/>
            <person name="Daum C."/>
            <person name="Ng V."/>
            <person name="Clum A."/>
            <person name="Steindorff A."/>
            <person name="Ohm R.A."/>
            <person name="Martin F."/>
            <person name="Silar P."/>
            <person name="Natvig D.O."/>
            <person name="Lalanne C."/>
            <person name="Gautier V."/>
            <person name="Ament-Velasquez S.L."/>
            <person name="Kruys A."/>
            <person name="Hutchinson M.I."/>
            <person name="Powell A.J."/>
            <person name="Barry K."/>
            <person name="Miller A.N."/>
            <person name="Grigoriev I.V."/>
            <person name="Debuchy R."/>
            <person name="Gladieux P."/>
            <person name="Hiltunen Thoren M."/>
            <person name="Johannesson H."/>
        </authorList>
    </citation>
    <scope>NUCLEOTIDE SEQUENCE</scope>
    <source>
        <strain evidence="4">CBS 123565</strain>
    </source>
</reference>
<feature type="transmembrane region" description="Helical" evidence="2">
    <location>
        <begin position="129"/>
        <end position="146"/>
    </location>
</feature>
<keyword evidence="2" id="KW-0812">Transmembrane</keyword>
<keyword evidence="2" id="KW-1133">Transmembrane helix</keyword>
<keyword evidence="5" id="KW-1185">Reference proteome</keyword>